<keyword evidence="3" id="KW-1003">Cell membrane</keyword>
<sequence>MEQQGLKKCGQVPDAGIWTRGRHHTRGVTLIETLITVFLLCLLAFIALPTWQSHLLQKRLESAAETYRQHFQWARSHAMRSGQTVSIRFASDASGSCYIVFTGPETACGCKAATAQCTAPARLLVSEHLPAERHIAMQPKSVSQIFRLGPLHGTVTPTPVIVFSGPNGQTLHEVANKLGRTRSCSPQGSLPGWPACTT</sequence>
<comment type="similarity">
    <text evidence="9">Belongs to the GSP H family.</text>
</comment>
<evidence type="ECO:0000256" key="3">
    <source>
        <dbReference type="ARBA" id="ARBA00022475"/>
    </source>
</evidence>
<keyword evidence="4" id="KW-0488">Methylation</keyword>
<evidence type="ECO:0000256" key="2">
    <source>
        <dbReference type="ARBA" id="ARBA00021549"/>
    </source>
</evidence>
<evidence type="ECO:0000256" key="5">
    <source>
        <dbReference type="ARBA" id="ARBA00022519"/>
    </source>
</evidence>
<name>A0ABW2QJV4_9BURK</name>
<reference evidence="14" key="1">
    <citation type="journal article" date="2019" name="Int. J. Syst. Evol. Microbiol.">
        <title>The Global Catalogue of Microorganisms (GCM) 10K type strain sequencing project: providing services to taxonomists for standard genome sequencing and annotation.</title>
        <authorList>
            <consortium name="The Broad Institute Genomics Platform"/>
            <consortium name="The Broad Institute Genome Sequencing Center for Infectious Disease"/>
            <person name="Wu L."/>
            <person name="Ma J."/>
        </authorList>
    </citation>
    <scope>NUCLEOTIDE SEQUENCE [LARGE SCALE GENOMIC DNA]</scope>
    <source>
        <strain evidence="14">CGMCC 1.12371</strain>
    </source>
</reference>
<evidence type="ECO:0000256" key="11">
    <source>
        <dbReference type="SAM" id="Phobius"/>
    </source>
</evidence>
<organism evidence="13 14">
    <name type="scientific">Hydrogenophaga atypica</name>
    <dbReference type="NCBI Taxonomy" id="249409"/>
    <lineage>
        <taxon>Bacteria</taxon>
        <taxon>Pseudomonadati</taxon>
        <taxon>Pseudomonadota</taxon>
        <taxon>Betaproteobacteria</taxon>
        <taxon>Burkholderiales</taxon>
        <taxon>Comamonadaceae</taxon>
        <taxon>Hydrogenophaga</taxon>
    </lineage>
</organism>
<keyword evidence="8 11" id="KW-0472">Membrane</keyword>
<evidence type="ECO:0000256" key="8">
    <source>
        <dbReference type="ARBA" id="ARBA00023136"/>
    </source>
</evidence>
<evidence type="ECO:0000256" key="7">
    <source>
        <dbReference type="ARBA" id="ARBA00022989"/>
    </source>
</evidence>
<evidence type="ECO:0000256" key="1">
    <source>
        <dbReference type="ARBA" id="ARBA00004377"/>
    </source>
</evidence>
<dbReference type="Gene3D" id="3.55.40.10">
    <property type="entry name" value="minor pseudopilin epsh domain"/>
    <property type="match status" value="1"/>
</dbReference>
<keyword evidence="5" id="KW-0997">Cell inner membrane</keyword>
<accession>A0ABW2QJV4</accession>
<evidence type="ECO:0000256" key="9">
    <source>
        <dbReference type="ARBA" id="ARBA00025772"/>
    </source>
</evidence>
<keyword evidence="14" id="KW-1185">Reference proteome</keyword>
<comment type="subcellular location">
    <subcellularLocation>
        <location evidence="1">Cell inner membrane</location>
        <topology evidence="1">Single-pass membrane protein</topology>
    </subcellularLocation>
</comment>
<dbReference type="InterPro" id="IPR045584">
    <property type="entry name" value="Pilin-like"/>
</dbReference>
<dbReference type="Proteomes" id="UP001596501">
    <property type="component" value="Unassembled WGS sequence"/>
</dbReference>
<evidence type="ECO:0000256" key="4">
    <source>
        <dbReference type="ARBA" id="ARBA00022481"/>
    </source>
</evidence>
<dbReference type="SUPFAM" id="SSF54523">
    <property type="entry name" value="Pili subunits"/>
    <property type="match status" value="1"/>
</dbReference>
<evidence type="ECO:0000259" key="12">
    <source>
        <dbReference type="Pfam" id="PF12019"/>
    </source>
</evidence>
<dbReference type="EMBL" id="JBHTCA010000008">
    <property type="protein sequence ID" value="MFC7409700.1"/>
    <property type="molecule type" value="Genomic_DNA"/>
</dbReference>
<evidence type="ECO:0000313" key="14">
    <source>
        <dbReference type="Proteomes" id="UP001596501"/>
    </source>
</evidence>
<dbReference type="Pfam" id="PF12019">
    <property type="entry name" value="GspH"/>
    <property type="match status" value="1"/>
</dbReference>
<evidence type="ECO:0000256" key="10">
    <source>
        <dbReference type="ARBA" id="ARBA00030775"/>
    </source>
</evidence>
<evidence type="ECO:0000256" key="6">
    <source>
        <dbReference type="ARBA" id="ARBA00022692"/>
    </source>
</evidence>
<dbReference type="RefSeq" id="WP_382223743.1">
    <property type="nucleotide sequence ID" value="NZ_JBHTCA010000008.1"/>
</dbReference>
<comment type="caution">
    <text evidence="13">The sequence shown here is derived from an EMBL/GenBank/DDBJ whole genome shotgun (WGS) entry which is preliminary data.</text>
</comment>
<feature type="domain" description="General secretion pathway GspH" evidence="12">
    <location>
        <begin position="63"/>
        <end position="164"/>
    </location>
</feature>
<protein>
    <recommendedName>
        <fullName evidence="2">Type II secretion system protein H</fullName>
    </recommendedName>
    <alternativeName>
        <fullName evidence="10">General secretion pathway protein H</fullName>
    </alternativeName>
</protein>
<dbReference type="InterPro" id="IPR022346">
    <property type="entry name" value="T2SS_GspH"/>
</dbReference>
<keyword evidence="7 11" id="KW-1133">Transmembrane helix</keyword>
<proteinExistence type="inferred from homology"/>
<gene>
    <name evidence="13" type="ORF">ACFQPB_12585</name>
</gene>
<feature type="transmembrane region" description="Helical" evidence="11">
    <location>
        <begin position="30"/>
        <end position="51"/>
    </location>
</feature>
<evidence type="ECO:0000313" key="13">
    <source>
        <dbReference type="EMBL" id="MFC7409700.1"/>
    </source>
</evidence>
<keyword evidence="6 11" id="KW-0812">Transmembrane</keyword>